<dbReference type="EMBL" id="UOEW01000358">
    <property type="protein sequence ID" value="VAW42354.1"/>
    <property type="molecule type" value="Genomic_DNA"/>
</dbReference>
<dbReference type="GO" id="GO:0004252">
    <property type="term" value="F:serine-type endopeptidase activity"/>
    <property type="evidence" value="ECO:0007669"/>
    <property type="project" value="InterPro"/>
</dbReference>
<dbReference type="InterPro" id="IPR050131">
    <property type="entry name" value="Peptidase_S8_subtilisin-like"/>
</dbReference>
<gene>
    <name evidence="6" type="ORF">MNBD_GAMMA01-1118</name>
</gene>
<proteinExistence type="inferred from homology"/>
<comment type="similarity">
    <text evidence="1">Belongs to the peptidase S8 family.</text>
</comment>
<dbReference type="PANTHER" id="PTHR43806">
    <property type="entry name" value="PEPTIDASE S8"/>
    <property type="match status" value="1"/>
</dbReference>
<dbReference type="AlphaFoldDB" id="A0A3B0WFG0"/>
<dbReference type="Pfam" id="PF00082">
    <property type="entry name" value="Peptidase_S8"/>
    <property type="match status" value="1"/>
</dbReference>
<evidence type="ECO:0000259" key="5">
    <source>
        <dbReference type="Pfam" id="PF00082"/>
    </source>
</evidence>
<evidence type="ECO:0000313" key="6">
    <source>
        <dbReference type="EMBL" id="VAW42354.1"/>
    </source>
</evidence>
<dbReference type="SUPFAM" id="SSF52743">
    <property type="entry name" value="Subtilisin-like"/>
    <property type="match status" value="1"/>
</dbReference>
<keyword evidence="4" id="KW-0720">Serine protease</keyword>
<protein>
    <recommendedName>
        <fullName evidence="5">Peptidase S8/S53 domain-containing protein</fullName>
    </recommendedName>
</protein>
<evidence type="ECO:0000256" key="3">
    <source>
        <dbReference type="ARBA" id="ARBA00022801"/>
    </source>
</evidence>
<evidence type="ECO:0000256" key="1">
    <source>
        <dbReference type="ARBA" id="ARBA00011073"/>
    </source>
</evidence>
<name>A0A3B0WFG0_9ZZZZ</name>
<evidence type="ECO:0000256" key="2">
    <source>
        <dbReference type="ARBA" id="ARBA00022670"/>
    </source>
</evidence>
<sequence>MGTGFKISKFKFKLGYTDKMSNYYNNVLKFLTVFSISSLGYYTIANAQMWNNEHLLKSKPIAETKLRSSSIPNDPLLFPNDILPYHQYHLNIHANGFSIDYPATWQYARGHALLGILDIDIYALHPDITGNYRNHLSDPDMLTENPFDIDGVLYDHGSWIIGVLAPSNNNNEGLTGVCQNCSVVARPMSSGSINPYLDIISTGVQAINMSFGGPPSGQNCTSDPDLCSLYENEMVERDILLVSISQNRHSWINIPLYGDTFPGSHPNIIQVGGLDQSLQFWNDCEGYTGASTCGSLASQYQELVAPAKNILTAITYTENGTGACGEVNNPPGLDYDICSGNSFAAPQVTGLIGIIRSIYPQLSAPDIRLLLQKTAQSPHAERHDEWGYGLINPLAVVTEVLGMVAGVQQTNRSIPFFIARSSVTSDTAFSSSPQFIAAALSSYFRGFNFGYQPLNVGLALDDYRIPSSDLLPYAAFYILGTHNNPLHPGKELIQLYRLSKIVTAEGKTTIDHAYVTAPYIEQFQTAGYAIDVIEGYIFPACDTSDNSCKQPAHSECLIARNTNKAESDWAIMLQSQATHEVFENHTVKLNDATDDLCLGYAYQSIDSDGDNLIDGYETFLGTDINQVDSDNDGRSDGDEMLVPVEAMLSDPLDNVNIFAVNAGLTGAWYYPATSGQGLLLDVMQPIEDDDGRIFVAWFTYDLTSKDNDAEFGSVNHRWFTAQGTYTNNEADLTILLTENGRFDNSQAVATRAVGKMKIRFTSCTSGVASYLFDQSQLSGSFPITRITPDEFCEEQTAATAKSVAKSANNISSKAGLSGAWYNPQTTGQGLLFDVMEDRQQIFVAWFTYDLTSKDNDAEFGSVNHRWFTAMGDWSEHGSEMNVVLTDGGIFDMASPVANTITGSMQVTFDSCTRGSVSYQFPDSNISGSFPIERITPNVFCQD</sequence>
<organism evidence="6">
    <name type="scientific">hydrothermal vent metagenome</name>
    <dbReference type="NCBI Taxonomy" id="652676"/>
    <lineage>
        <taxon>unclassified sequences</taxon>
        <taxon>metagenomes</taxon>
        <taxon>ecological metagenomes</taxon>
    </lineage>
</organism>
<feature type="domain" description="Peptidase S8/S53" evidence="5">
    <location>
        <begin position="113"/>
        <end position="387"/>
    </location>
</feature>
<dbReference type="InterPro" id="IPR000209">
    <property type="entry name" value="Peptidase_S8/S53_dom"/>
</dbReference>
<keyword evidence="3" id="KW-0378">Hydrolase</keyword>
<dbReference type="Gene3D" id="3.40.50.200">
    <property type="entry name" value="Peptidase S8/S53 domain"/>
    <property type="match status" value="1"/>
</dbReference>
<dbReference type="GO" id="GO:0006508">
    <property type="term" value="P:proteolysis"/>
    <property type="evidence" value="ECO:0007669"/>
    <property type="project" value="UniProtKB-KW"/>
</dbReference>
<dbReference type="CDD" id="cd00306">
    <property type="entry name" value="Peptidases_S8_S53"/>
    <property type="match status" value="1"/>
</dbReference>
<accession>A0A3B0WFG0</accession>
<dbReference type="PROSITE" id="PS51892">
    <property type="entry name" value="SUBTILASE"/>
    <property type="match status" value="1"/>
</dbReference>
<keyword evidence="2" id="KW-0645">Protease</keyword>
<reference evidence="6" key="1">
    <citation type="submission" date="2018-06" db="EMBL/GenBank/DDBJ databases">
        <authorList>
            <person name="Zhirakovskaya E."/>
        </authorList>
    </citation>
    <scope>NUCLEOTIDE SEQUENCE</scope>
</reference>
<dbReference type="InterPro" id="IPR036852">
    <property type="entry name" value="Peptidase_S8/S53_dom_sf"/>
</dbReference>
<evidence type="ECO:0000256" key="4">
    <source>
        <dbReference type="ARBA" id="ARBA00022825"/>
    </source>
</evidence>
<dbReference type="PANTHER" id="PTHR43806:SF11">
    <property type="entry name" value="CEREVISIN-RELATED"/>
    <property type="match status" value="1"/>
</dbReference>